<accession>A0A2A8CUX4</accession>
<dbReference type="InterPro" id="IPR015422">
    <property type="entry name" value="PyrdxlP-dep_Trfase_small"/>
</dbReference>
<evidence type="ECO:0000313" key="11">
    <source>
        <dbReference type="EMBL" id="PEN12251.1"/>
    </source>
</evidence>
<dbReference type="PANTHER" id="PTHR11601:SF34">
    <property type="entry name" value="CYSTEINE DESULFURASE"/>
    <property type="match status" value="1"/>
</dbReference>
<evidence type="ECO:0000256" key="5">
    <source>
        <dbReference type="ARBA" id="ARBA00022898"/>
    </source>
</evidence>
<organism evidence="11 12">
    <name type="scientific">Longibacter salinarum</name>
    <dbReference type="NCBI Taxonomy" id="1850348"/>
    <lineage>
        <taxon>Bacteria</taxon>
        <taxon>Pseudomonadati</taxon>
        <taxon>Rhodothermota</taxon>
        <taxon>Rhodothermia</taxon>
        <taxon>Rhodothermales</taxon>
        <taxon>Salisaetaceae</taxon>
        <taxon>Longibacter</taxon>
    </lineage>
</organism>
<dbReference type="EMBL" id="PDEQ01000008">
    <property type="protein sequence ID" value="PEN12251.1"/>
    <property type="molecule type" value="Genomic_DNA"/>
</dbReference>
<dbReference type="Gene3D" id="3.40.640.10">
    <property type="entry name" value="Type I PLP-dependent aspartate aminotransferase-like (Major domain)"/>
    <property type="match status" value="1"/>
</dbReference>
<evidence type="ECO:0000256" key="3">
    <source>
        <dbReference type="ARBA" id="ARBA00022679"/>
    </source>
</evidence>
<dbReference type="InterPro" id="IPR016454">
    <property type="entry name" value="Cysteine_dSase"/>
</dbReference>
<reference evidence="11 12" key="1">
    <citation type="submission" date="2017-10" db="EMBL/GenBank/DDBJ databases">
        <title>Draft genome of Longibacter Salinarum.</title>
        <authorList>
            <person name="Goh K.M."/>
            <person name="Shamsir M.S."/>
            <person name="Lim S.W."/>
        </authorList>
    </citation>
    <scope>NUCLEOTIDE SEQUENCE [LARGE SCALE GENOMIC DNA]</scope>
    <source>
        <strain evidence="11 12">KCTC 52045</strain>
    </source>
</reference>
<keyword evidence="4" id="KW-0479">Metal-binding</keyword>
<evidence type="ECO:0000259" key="10">
    <source>
        <dbReference type="Pfam" id="PF00266"/>
    </source>
</evidence>
<feature type="domain" description="Aminotransferase class V" evidence="10">
    <location>
        <begin position="5"/>
        <end position="365"/>
    </location>
</feature>
<dbReference type="SUPFAM" id="SSF53383">
    <property type="entry name" value="PLP-dependent transferases"/>
    <property type="match status" value="1"/>
</dbReference>
<name>A0A2A8CUX4_9BACT</name>
<dbReference type="InterPro" id="IPR015421">
    <property type="entry name" value="PyrdxlP-dep_Trfase_major"/>
</dbReference>
<comment type="similarity">
    <text evidence="2">Belongs to the class-V pyridoxal-phosphate-dependent aminotransferase family. NifS/IscS subfamily.</text>
</comment>
<protein>
    <submittedName>
        <fullName evidence="11">IscS subfamily cysteine desulfurase</fullName>
        <ecNumber evidence="11">2.8.1.7</ecNumber>
    </submittedName>
</protein>
<comment type="caution">
    <text evidence="11">The sequence shown here is derived from an EMBL/GenBank/DDBJ whole genome shotgun (WGS) entry which is preliminary data.</text>
</comment>
<evidence type="ECO:0000256" key="4">
    <source>
        <dbReference type="ARBA" id="ARBA00022723"/>
    </source>
</evidence>
<dbReference type="Pfam" id="PF00266">
    <property type="entry name" value="Aminotran_5"/>
    <property type="match status" value="1"/>
</dbReference>
<dbReference type="GO" id="GO:0051536">
    <property type="term" value="F:iron-sulfur cluster binding"/>
    <property type="evidence" value="ECO:0007669"/>
    <property type="project" value="UniProtKB-KW"/>
</dbReference>
<evidence type="ECO:0000256" key="6">
    <source>
        <dbReference type="ARBA" id="ARBA00023004"/>
    </source>
</evidence>
<dbReference type="InterPro" id="IPR000192">
    <property type="entry name" value="Aminotrans_V_dom"/>
</dbReference>
<gene>
    <name evidence="11" type="ORF">CRI94_14525</name>
</gene>
<evidence type="ECO:0000256" key="2">
    <source>
        <dbReference type="ARBA" id="ARBA00006490"/>
    </source>
</evidence>
<keyword evidence="7" id="KW-0411">Iron-sulfur</keyword>
<dbReference type="OrthoDB" id="9808002at2"/>
<keyword evidence="3 11" id="KW-0808">Transferase</keyword>
<evidence type="ECO:0000256" key="1">
    <source>
        <dbReference type="ARBA" id="ARBA00001933"/>
    </source>
</evidence>
<dbReference type="RefSeq" id="WP_098077382.1">
    <property type="nucleotide sequence ID" value="NZ_PDEQ01000008.1"/>
</dbReference>
<dbReference type="Proteomes" id="UP000220102">
    <property type="component" value="Unassembled WGS sequence"/>
</dbReference>
<comment type="catalytic activity">
    <reaction evidence="8">
        <text>(sulfur carrier)-H + L-cysteine = (sulfur carrier)-SH + L-alanine</text>
        <dbReference type="Rhea" id="RHEA:43892"/>
        <dbReference type="Rhea" id="RHEA-COMP:14737"/>
        <dbReference type="Rhea" id="RHEA-COMP:14739"/>
        <dbReference type="ChEBI" id="CHEBI:29917"/>
        <dbReference type="ChEBI" id="CHEBI:35235"/>
        <dbReference type="ChEBI" id="CHEBI:57972"/>
        <dbReference type="ChEBI" id="CHEBI:64428"/>
        <dbReference type="EC" id="2.8.1.7"/>
    </reaction>
</comment>
<feature type="coiled-coil region" evidence="9">
    <location>
        <begin position="257"/>
        <end position="284"/>
    </location>
</feature>
<keyword evidence="6" id="KW-0408">Iron</keyword>
<evidence type="ECO:0000256" key="9">
    <source>
        <dbReference type="SAM" id="Coils"/>
    </source>
</evidence>
<comment type="cofactor">
    <cofactor evidence="1">
        <name>pyridoxal 5'-phosphate</name>
        <dbReference type="ChEBI" id="CHEBI:597326"/>
    </cofactor>
</comment>
<dbReference type="GO" id="GO:0046872">
    <property type="term" value="F:metal ion binding"/>
    <property type="evidence" value="ECO:0007669"/>
    <property type="project" value="UniProtKB-KW"/>
</dbReference>
<dbReference type="Gene3D" id="3.90.1150.10">
    <property type="entry name" value="Aspartate Aminotransferase, domain 1"/>
    <property type="match status" value="1"/>
</dbReference>
<evidence type="ECO:0000256" key="8">
    <source>
        <dbReference type="ARBA" id="ARBA00050776"/>
    </source>
</evidence>
<sequence length="385" mass="41481">MDRPIYLDHNATTPVDDRVLERMMPYFTDQFGNASSGSHSFGWAAEEAVSVAREQVADGLDVQPSTLTFTSGATEAINAAIKGVLSTYRRKGQHIVTVETEHKAVMDTCDAVETKGADITRLPVDESGRVTAEQVEAALRDDTILVAVMWANNETGVIQPIQEITKVVRDHGALFLVDATQAVGKLPVTADPADLLVASAHKMYGPKGAGILYARDRRPRVRWSPMIHGGGQEDGHRGGTLNVPAVVGMGRAFEIAVDEQADDAERMERLRSRLENRILDAIDDAWVNGADASRLPNTTSLTLPGVSAEDLLLAMRGVACSTGSACASHSNRPSHVLKAHGLSDADARSTVRLSLGRHTTQEEIDHAAEVLIETAKRMKGQPALR</sequence>
<keyword evidence="9" id="KW-0175">Coiled coil</keyword>
<dbReference type="AlphaFoldDB" id="A0A2A8CUX4"/>
<evidence type="ECO:0000256" key="7">
    <source>
        <dbReference type="ARBA" id="ARBA00023014"/>
    </source>
</evidence>
<dbReference type="InterPro" id="IPR015424">
    <property type="entry name" value="PyrdxlP-dep_Trfase"/>
</dbReference>
<dbReference type="EC" id="2.8.1.7" evidence="11"/>
<proteinExistence type="inferred from homology"/>
<dbReference type="GO" id="GO:0031071">
    <property type="term" value="F:cysteine desulfurase activity"/>
    <property type="evidence" value="ECO:0007669"/>
    <property type="project" value="UniProtKB-EC"/>
</dbReference>
<dbReference type="PANTHER" id="PTHR11601">
    <property type="entry name" value="CYSTEINE DESULFURYLASE FAMILY MEMBER"/>
    <property type="match status" value="1"/>
</dbReference>
<evidence type="ECO:0000313" key="12">
    <source>
        <dbReference type="Proteomes" id="UP000220102"/>
    </source>
</evidence>
<dbReference type="PIRSF" id="PIRSF005572">
    <property type="entry name" value="NifS"/>
    <property type="match status" value="1"/>
</dbReference>
<keyword evidence="12" id="KW-1185">Reference proteome</keyword>
<keyword evidence="5" id="KW-0663">Pyridoxal phosphate</keyword>